<organism evidence="2 3">
    <name type="scientific">Roseovarius ramblicola</name>
    <dbReference type="NCBI Taxonomy" id="2022336"/>
    <lineage>
        <taxon>Bacteria</taxon>
        <taxon>Pseudomonadati</taxon>
        <taxon>Pseudomonadota</taxon>
        <taxon>Alphaproteobacteria</taxon>
        <taxon>Rhodobacterales</taxon>
        <taxon>Roseobacteraceae</taxon>
        <taxon>Roseovarius</taxon>
    </lineage>
</organism>
<dbReference type="SUPFAM" id="SSF52242">
    <property type="entry name" value="Cobalamin (vitamin B12)-binding domain"/>
    <property type="match status" value="1"/>
</dbReference>
<dbReference type="PROSITE" id="PS51332">
    <property type="entry name" value="B12_BINDING"/>
    <property type="match status" value="1"/>
</dbReference>
<reference evidence="2 3" key="1">
    <citation type="submission" date="2024-09" db="EMBL/GenBank/DDBJ databases">
        <authorList>
            <person name="Sun Q."/>
            <person name="Mori K."/>
        </authorList>
    </citation>
    <scope>NUCLEOTIDE SEQUENCE [LARGE SCALE GENOMIC DNA]</scope>
    <source>
        <strain evidence="2 3">CECT 9424</strain>
    </source>
</reference>
<dbReference type="Pfam" id="PF02310">
    <property type="entry name" value="B12-binding"/>
    <property type="match status" value="1"/>
</dbReference>
<dbReference type="Proteomes" id="UP001589670">
    <property type="component" value="Unassembled WGS sequence"/>
</dbReference>
<dbReference type="RefSeq" id="WP_377070947.1">
    <property type="nucleotide sequence ID" value="NZ_JBHMEC010000028.1"/>
</dbReference>
<dbReference type="EMBL" id="JBHMEC010000028">
    <property type="protein sequence ID" value="MFB9151352.1"/>
    <property type="molecule type" value="Genomic_DNA"/>
</dbReference>
<dbReference type="CDD" id="cd02065">
    <property type="entry name" value="B12-binding_like"/>
    <property type="match status" value="1"/>
</dbReference>
<evidence type="ECO:0000313" key="3">
    <source>
        <dbReference type="Proteomes" id="UP001589670"/>
    </source>
</evidence>
<proteinExistence type="predicted"/>
<dbReference type="InterPro" id="IPR036724">
    <property type="entry name" value="Cobalamin-bd_sf"/>
</dbReference>
<name>A0ABV5I3T5_9RHOB</name>
<keyword evidence="3" id="KW-1185">Reference proteome</keyword>
<gene>
    <name evidence="2" type="ORF">ACFFU4_16490</name>
</gene>
<evidence type="ECO:0000259" key="1">
    <source>
        <dbReference type="PROSITE" id="PS51332"/>
    </source>
</evidence>
<protein>
    <submittedName>
        <fullName evidence="2">B12-binding domain-containing protein</fullName>
    </submittedName>
</protein>
<comment type="caution">
    <text evidence="2">The sequence shown here is derived from an EMBL/GenBank/DDBJ whole genome shotgun (WGS) entry which is preliminary data.</text>
</comment>
<dbReference type="Gene3D" id="3.40.50.280">
    <property type="entry name" value="Cobalamin-binding domain"/>
    <property type="match status" value="1"/>
</dbReference>
<evidence type="ECO:0000313" key="2">
    <source>
        <dbReference type="EMBL" id="MFB9151352.1"/>
    </source>
</evidence>
<feature type="domain" description="B12-binding" evidence="1">
    <location>
        <begin position="137"/>
        <end position="269"/>
    </location>
</feature>
<accession>A0ABV5I3T5</accession>
<sequence length="271" mass="29654">MKPYSTSGLTDADDGEAQSPAIRFLVESALRKIASDYVNRRPRGREDWIERLCAALMSESDTSHKAVISALISTGVTSEQVYQDYVPEAARRLGEMWISDTASFVDVTLGAARLQALFRAAGDARGLPMLDRSIPLGEEILMVIPEFEQHALGAFVAADTFRRHGVWVRMAIGMETPELVELLREGRFSAVGLSLATRKTVEQAGELIEYLRANVRSLPPVIVGGRIVAEDVAAVRRCGADHAVRSVREAIERCGLATVTERLTVRESSQG</sequence>
<dbReference type="InterPro" id="IPR006158">
    <property type="entry name" value="Cobalamin-bd"/>
</dbReference>